<evidence type="ECO:0000313" key="1">
    <source>
        <dbReference type="EMBL" id="JAH67581.1"/>
    </source>
</evidence>
<dbReference type="AlphaFoldDB" id="A0A0E9UP88"/>
<name>A0A0E9UP88_ANGAN</name>
<protein>
    <submittedName>
        <fullName evidence="1">Uncharacterized protein</fullName>
    </submittedName>
</protein>
<accession>A0A0E9UP88</accession>
<reference evidence="1" key="2">
    <citation type="journal article" date="2015" name="Fish Shellfish Immunol.">
        <title>Early steps in the European eel (Anguilla anguilla)-Vibrio vulnificus interaction in the gills: Role of the RtxA13 toxin.</title>
        <authorList>
            <person name="Callol A."/>
            <person name="Pajuelo D."/>
            <person name="Ebbesson L."/>
            <person name="Teles M."/>
            <person name="MacKenzie S."/>
            <person name="Amaro C."/>
        </authorList>
    </citation>
    <scope>NUCLEOTIDE SEQUENCE</scope>
</reference>
<proteinExistence type="predicted"/>
<dbReference type="EMBL" id="GBXM01040996">
    <property type="protein sequence ID" value="JAH67581.1"/>
    <property type="molecule type" value="Transcribed_RNA"/>
</dbReference>
<organism evidence="1">
    <name type="scientific">Anguilla anguilla</name>
    <name type="common">European freshwater eel</name>
    <name type="synonym">Muraena anguilla</name>
    <dbReference type="NCBI Taxonomy" id="7936"/>
    <lineage>
        <taxon>Eukaryota</taxon>
        <taxon>Metazoa</taxon>
        <taxon>Chordata</taxon>
        <taxon>Craniata</taxon>
        <taxon>Vertebrata</taxon>
        <taxon>Euteleostomi</taxon>
        <taxon>Actinopterygii</taxon>
        <taxon>Neopterygii</taxon>
        <taxon>Teleostei</taxon>
        <taxon>Anguilliformes</taxon>
        <taxon>Anguillidae</taxon>
        <taxon>Anguilla</taxon>
    </lineage>
</organism>
<reference evidence="1" key="1">
    <citation type="submission" date="2014-11" db="EMBL/GenBank/DDBJ databases">
        <authorList>
            <person name="Amaro Gonzalez C."/>
        </authorList>
    </citation>
    <scope>NUCLEOTIDE SEQUENCE</scope>
</reference>
<sequence>MKLGTWMSFSFACPTREHRVLLSGKNVHANPAEWYITALIAFCQ</sequence>